<sequence length="717" mass="85392">MEYLILEEKYKNLLNLEYAYIEKENEITEIFEEKEKHEDNIVKLKKENLDLKDEISKLHERIVDLTDLSKTYRKMIKSRNKELQQSDILISENINLRNSIKAVNNEKLNLESELRKKTKVINVIKEKYKKNISTLLEKFNEKDRRMYEIQSFIVNELNNFKIIIQENKSLHYHENLTDKNITNIYFHLDMLTKKLEEKMTISIMNFHENYKNVDREIFECKEINDHNYNDIVTKEKTLLIYGYANYAYTCLSCFNKLMDIANKGVKDKIDKKFLIFKLNINNNNLLVHKFHIKSIPLVQLRHKNKLIEEIYGNELNNENNLKNILNRYQSYFHSIYDLGNINDFLSREDELSKDGFIEHMQDSLQIDQNSPAKEGKDESSGSASSSSSDKSSNEKSSVDRVQEFFIRDFLNNLELNHQCSSYVLYKKLEVLLNEKPKKMSNAIKLFLNEIIFNHSTYLDINNQYNKITAKAFLYLFDEDNFSSIEKLIELKNYLECEQDITPTKMQDLKLLSLNEPIITFDDFKNIYFKKIKGIDEFFSSEGDQNRITLWLRENTLLNENDKEDNKKIKMGGDIRTVYLSRVYRILAIKYFDIEKYDNSFHYAVESYKLTYPLNNIDTKKSKVLIENMILSLGAYNKSVINFLSKLQFLFTDKFFKIVKFPHTRAIKGGKPMMKRGKSGKWLWLSQDWKPRWLKKKTKLILEEEWKCVPDKNVPFWN</sequence>
<gene>
    <name evidence="1" type="ORF">MKS88_005421</name>
</gene>
<comment type="caution">
    <text evidence="1">The sequence shown here is derived from an EMBL/GenBank/DDBJ whole genome shotgun (WGS) entry which is preliminary data.</text>
</comment>
<evidence type="ECO:0000313" key="1">
    <source>
        <dbReference type="EMBL" id="KAI4834742.1"/>
    </source>
</evidence>
<name>A0ACB9Y3G3_PLABR</name>
<proteinExistence type="predicted"/>
<evidence type="ECO:0000313" key="2">
    <source>
        <dbReference type="Proteomes" id="UP001056978"/>
    </source>
</evidence>
<dbReference type="EMBL" id="CM043782">
    <property type="protein sequence ID" value="KAI4834742.1"/>
    <property type="molecule type" value="Genomic_DNA"/>
</dbReference>
<organism evidence="1 2">
    <name type="scientific">Plasmodium brasilianum</name>
    <dbReference type="NCBI Taxonomy" id="5824"/>
    <lineage>
        <taxon>Eukaryota</taxon>
        <taxon>Sar</taxon>
        <taxon>Alveolata</taxon>
        <taxon>Apicomplexa</taxon>
        <taxon>Aconoidasida</taxon>
        <taxon>Haemosporida</taxon>
        <taxon>Plasmodiidae</taxon>
        <taxon>Plasmodium</taxon>
        <taxon>Plasmodium (Plasmodium)</taxon>
    </lineage>
</organism>
<accession>A0ACB9Y3G3</accession>
<reference evidence="1" key="1">
    <citation type="submission" date="2022-06" db="EMBL/GenBank/DDBJ databases">
        <title>The First Complete Genome of the Simian Malaria Parasite Plasmodium brasilianum.</title>
        <authorList>
            <person name="Bajic M."/>
            <person name="Ravishankar S."/>
        </authorList>
    </citation>
    <scope>NUCLEOTIDE SEQUENCE</scope>
    <source>
        <strain evidence="1">Bolivian I</strain>
    </source>
</reference>
<protein>
    <submittedName>
        <fullName evidence="1">Uncharacterized protein</fullName>
    </submittedName>
</protein>
<keyword evidence="2" id="KW-1185">Reference proteome</keyword>
<dbReference type="Proteomes" id="UP001056978">
    <property type="component" value="Chromosome 14"/>
</dbReference>